<comment type="similarity">
    <text evidence="1">Belongs to the cytochrome P450 family.</text>
</comment>
<comment type="cofactor">
    <cofactor evidence="7">
        <name>heme</name>
        <dbReference type="ChEBI" id="CHEBI:30413"/>
    </cofactor>
</comment>
<dbReference type="EMBL" id="JAATIQ010000012">
    <property type="protein sequence ID" value="KAF4401579.1"/>
    <property type="molecule type" value="Genomic_DNA"/>
</dbReference>
<protein>
    <recommendedName>
        <fullName evidence="11">Cytochrome P450</fullName>
    </recommendedName>
</protein>
<accession>A0A7J6I3A2</accession>
<dbReference type="GO" id="GO:0020037">
    <property type="term" value="F:heme binding"/>
    <property type="evidence" value="ECO:0007669"/>
    <property type="project" value="InterPro"/>
</dbReference>
<organism evidence="9 10">
    <name type="scientific">Cannabis sativa</name>
    <name type="common">Hemp</name>
    <name type="synonym">Marijuana</name>
    <dbReference type="NCBI Taxonomy" id="3483"/>
    <lineage>
        <taxon>Eukaryota</taxon>
        <taxon>Viridiplantae</taxon>
        <taxon>Streptophyta</taxon>
        <taxon>Embryophyta</taxon>
        <taxon>Tracheophyta</taxon>
        <taxon>Spermatophyta</taxon>
        <taxon>Magnoliopsida</taxon>
        <taxon>eudicotyledons</taxon>
        <taxon>Gunneridae</taxon>
        <taxon>Pentapetalae</taxon>
        <taxon>rosids</taxon>
        <taxon>fabids</taxon>
        <taxon>Rosales</taxon>
        <taxon>Cannabaceae</taxon>
        <taxon>Cannabis</taxon>
    </lineage>
</organism>
<reference evidence="9 10" key="1">
    <citation type="journal article" date="2020" name="bioRxiv">
        <title>Sequence and annotation of 42 cannabis genomes reveals extensive copy number variation in cannabinoid synthesis and pathogen resistance genes.</title>
        <authorList>
            <person name="Mckernan K.J."/>
            <person name="Helbert Y."/>
            <person name="Kane L.T."/>
            <person name="Ebling H."/>
            <person name="Zhang L."/>
            <person name="Liu B."/>
            <person name="Eaton Z."/>
            <person name="Mclaughlin S."/>
            <person name="Kingan S."/>
            <person name="Baybayan P."/>
            <person name="Concepcion G."/>
            <person name="Jordan M."/>
            <person name="Riva A."/>
            <person name="Barbazuk W."/>
            <person name="Harkins T."/>
        </authorList>
    </citation>
    <scope>NUCLEOTIDE SEQUENCE [LARGE SCALE GENOMIC DNA]</scope>
    <source>
        <strain evidence="10">cv. Jamaican Lion 4</strain>
        <tissue evidence="9">Leaf</tissue>
    </source>
</reference>
<dbReference type="InterPro" id="IPR001128">
    <property type="entry name" value="Cyt_P450"/>
</dbReference>
<evidence type="ECO:0000256" key="2">
    <source>
        <dbReference type="ARBA" id="ARBA00022617"/>
    </source>
</evidence>
<sequence length="946" mass="106827">MDCSIHLSPNAIICGIVVFIWYYFWRVRKWREVKTIAPEACGGWPIFGHLHMLRGPTPTHITLGAMADRYGPVFRIRLGSQQGLVVSNSEIAKECFTTNDLKISSRPSLLVAEHIGYDYAMFVFAPHGAFWREIRKIATVELLSNRRLDLLKHIRHFEIATFLKGLHKHWAAKSQNDVVLVELKQWVWNLTLNVLLRMVVGRRYTSGNNKIQRAIENFFNIFGAIVPGDVIPYLKWLDLGGYEKSMKKTAKEVDDIFSEWLDDHKQKKKKKSDQQNDQADFMDVMLSLLHGTDLGGYDADTINKATCLNLIAGGSDTTTGTVVWAISLLMNNRHVLRKAQEEIDSHVGKDRVVKDTDIAHLTYLQAIVKETLRLYPVAPLAGPRVFTEDCTVGGYHVSKGTRLIANLWKIQTDPNAWAEPLEFKPERFLSTKKDVEMKGQHFELIPFGSGRRACPGTVFALQMVHLAVAVFVHAFDITTPSNLPIDMTESINGLVNVAEWREVKTIAPEACGGWPIFGHLHMLRGPTPTHITLGAMADRYGPVFRIRLGSQQGLVVSNSEIAKECFTTNDLKIASRPSLLVAEHIGYDYAMFVFAPHGPFWREIRKIATVELLSNRRLELLQHIRHSEVATFLKELHKHWAAKSQNDVVLVELKQWVWDLTLNVLLRMVVGRRYTSGGYEKSMKKTAKEIDDILREWLEDHKSDQKNDQADFMDVMLSLLHDTELGGYDADTINKATCLTLIAGGSDTTTGTVVWAISLLMNNRHVLRKAQEEIDSHVGKDRVVNDTDIANLTYLQAIVKETLRLYPVAPLAGPRVFTEDCTVGGYHVSKGTRLIANLWKIQTDPNAWAEPLEFKPERFLSTNKDVEMKGQHFELIPFGSGRRACPGTVFALQMVHLAVAAFVHAFDITTPSNLPIDMTESINGLVNVKVTPLELLIKPRLPHHLY</sequence>
<dbReference type="InterPro" id="IPR017972">
    <property type="entry name" value="Cyt_P450_CS"/>
</dbReference>
<dbReference type="Pfam" id="PF00067">
    <property type="entry name" value="p450"/>
    <property type="match status" value="2"/>
</dbReference>
<keyword evidence="8" id="KW-0472">Membrane</keyword>
<keyword evidence="5 7" id="KW-0408">Iron</keyword>
<evidence type="ECO:0000256" key="5">
    <source>
        <dbReference type="ARBA" id="ARBA00023004"/>
    </source>
</evidence>
<dbReference type="PROSITE" id="PS00086">
    <property type="entry name" value="CYTOCHROME_P450"/>
    <property type="match status" value="2"/>
</dbReference>
<feature type="transmembrane region" description="Helical" evidence="8">
    <location>
        <begin position="6"/>
        <end position="25"/>
    </location>
</feature>
<evidence type="ECO:0000256" key="7">
    <source>
        <dbReference type="PIRSR" id="PIRSR602401-1"/>
    </source>
</evidence>
<evidence type="ECO:0000256" key="6">
    <source>
        <dbReference type="ARBA" id="ARBA00023033"/>
    </source>
</evidence>
<dbReference type="Gene3D" id="1.10.630.10">
    <property type="entry name" value="Cytochrome P450"/>
    <property type="match status" value="2"/>
</dbReference>
<dbReference type="GO" id="GO:0005506">
    <property type="term" value="F:iron ion binding"/>
    <property type="evidence" value="ECO:0007669"/>
    <property type="project" value="InterPro"/>
</dbReference>
<proteinExistence type="inferred from homology"/>
<keyword evidence="3 7" id="KW-0479">Metal-binding</keyword>
<keyword evidence="6" id="KW-0503">Monooxygenase</keyword>
<evidence type="ECO:0000256" key="4">
    <source>
        <dbReference type="ARBA" id="ARBA00023002"/>
    </source>
</evidence>
<comment type="caution">
    <text evidence="9">The sequence shown here is derived from an EMBL/GenBank/DDBJ whole genome shotgun (WGS) entry which is preliminary data.</text>
</comment>
<evidence type="ECO:0000313" key="10">
    <source>
        <dbReference type="Proteomes" id="UP000583929"/>
    </source>
</evidence>
<name>A0A7J6I3A2_CANSA</name>
<evidence type="ECO:0000313" key="9">
    <source>
        <dbReference type="EMBL" id="KAF4401579.1"/>
    </source>
</evidence>
<feature type="binding site" description="axial binding residue" evidence="7">
    <location>
        <position position="454"/>
    </location>
    <ligand>
        <name>heme</name>
        <dbReference type="ChEBI" id="CHEBI:30413"/>
    </ligand>
    <ligandPart>
        <name>Fe</name>
        <dbReference type="ChEBI" id="CHEBI:18248"/>
    </ligandPart>
</feature>
<keyword evidence="10" id="KW-1185">Reference proteome</keyword>
<dbReference type="GO" id="GO:0004497">
    <property type="term" value="F:monooxygenase activity"/>
    <property type="evidence" value="ECO:0007669"/>
    <property type="project" value="UniProtKB-KW"/>
</dbReference>
<gene>
    <name evidence="9" type="ORF">G4B88_001773</name>
</gene>
<dbReference type="PRINTS" id="PR00385">
    <property type="entry name" value="P450"/>
</dbReference>
<keyword evidence="8" id="KW-0812">Transmembrane</keyword>
<dbReference type="Proteomes" id="UP000583929">
    <property type="component" value="Unassembled WGS sequence"/>
</dbReference>
<keyword evidence="2 7" id="KW-0349">Heme</keyword>
<dbReference type="FunFam" id="1.10.630.10:FF:000026">
    <property type="entry name" value="Cytochrome P450 82C4"/>
    <property type="match status" value="2"/>
</dbReference>
<dbReference type="PANTHER" id="PTHR47947:SF49">
    <property type="entry name" value="CYTOCHROME P450 FAMILY PROTEIN"/>
    <property type="match status" value="1"/>
</dbReference>
<keyword evidence="8" id="KW-1133">Transmembrane helix</keyword>
<dbReference type="InterPro" id="IPR002401">
    <property type="entry name" value="Cyt_P450_E_grp-I"/>
</dbReference>
<evidence type="ECO:0000256" key="3">
    <source>
        <dbReference type="ARBA" id="ARBA00022723"/>
    </source>
</evidence>
<keyword evidence="4" id="KW-0560">Oxidoreductase</keyword>
<evidence type="ECO:0008006" key="11">
    <source>
        <dbReference type="Google" id="ProtNLM"/>
    </source>
</evidence>
<dbReference type="SUPFAM" id="SSF48264">
    <property type="entry name" value="Cytochrome P450"/>
    <property type="match status" value="2"/>
</dbReference>
<dbReference type="GO" id="GO:0016705">
    <property type="term" value="F:oxidoreductase activity, acting on paired donors, with incorporation or reduction of molecular oxygen"/>
    <property type="evidence" value="ECO:0007669"/>
    <property type="project" value="InterPro"/>
</dbReference>
<dbReference type="AlphaFoldDB" id="A0A7J6I3A2"/>
<dbReference type="InterPro" id="IPR036396">
    <property type="entry name" value="Cyt_P450_sf"/>
</dbReference>
<evidence type="ECO:0000256" key="1">
    <source>
        <dbReference type="ARBA" id="ARBA00010617"/>
    </source>
</evidence>
<dbReference type="PANTHER" id="PTHR47947">
    <property type="entry name" value="CYTOCHROME P450 82C3-RELATED"/>
    <property type="match status" value="1"/>
</dbReference>
<evidence type="ECO:0000256" key="8">
    <source>
        <dbReference type="SAM" id="Phobius"/>
    </source>
</evidence>
<dbReference type="InterPro" id="IPR050651">
    <property type="entry name" value="Plant_Cytochrome_P450_Monoox"/>
</dbReference>
<dbReference type="PRINTS" id="PR00463">
    <property type="entry name" value="EP450I"/>
</dbReference>